<proteinExistence type="predicted"/>
<name>A0A439DEW6_9PEZI</name>
<keyword evidence="2" id="KW-1185">Reference proteome</keyword>
<reference evidence="1 2" key="1">
    <citation type="submission" date="2018-12" db="EMBL/GenBank/DDBJ databases">
        <title>Draft genome sequence of Xylaria grammica IHI A82.</title>
        <authorList>
            <person name="Buettner E."/>
            <person name="Kellner H."/>
        </authorList>
    </citation>
    <scope>NUCLEOTIDE SEQUENCE [LARGE SCALE GENOMIC DNA]</scope>
    <source>
        <strain evidence="1 2">IHI A82</strain>
    </source>
</reference>
<comment type="caution">
    <text evidence="1">The sequence shown here is derived from an EMBL/GenBank/DDBJ whole genome shotgun (WGS) entry which is preliminary data.</text>
</comment>
<accession>A0A439DEW6</accession>
<sequence>MPFSTTTYNVDGNALILADVIISNPPGASMESHFHDVTVPIYVSRPARHEYRGSKPYEDLENLHSDITFVGYVALSSGKLS</sequence>
<evidence type="ECO:0000313" key="1">
    <source>
        <dbReference type="EMBL" id="RWA12943.1"/>
    </source>
</evidence>
<dbReference type="AlphaFoldDB" id="A0A439DEW6"/>
<dbReference type="EMBL" id="RYZI01000038">
    <property type="protein sequence ID" value="RWA12943.1"/>
    <property type="molecule type" value="Genomic_DNA"/>
</dbReference>
<protein>
    <submittedName>
        <fullName evidence="1">Uncharacterized protein</fullName>
    </submittedName>
</protein>
<evidence type="ECO:0000313" key="2">
    <source>
        <dbReference type="Proteomes" id="UP000286045"/>
    </source>
</evidence>
<organism evidence="1 2">
    <name type="scientific">Xylaria grammica</name>
    <dbReference type="NCBI Taxonomy" id="363999"/>
    <lineage>
        <taxon>Eukaryota</taxon>
        <taxon>Fungi</taxon>
        <taxon>Dikarya</taxon>
        <taxon>Ascomycota</taxon>
        <taxon>Pezizomycotina</taxon>
        <taxon>Sordariomycetes</taxon>
        <taxon>Xylariomycetidae</taxon>
        <taxon>Xylariales</taxon>
        <taxon>Xylariaceae</taxon>
        <taxon>Xylaria</taxon>
    </lineage>
</organism>
<dbReference type="Proteomes" id="UP000286045">
    <property type="component" value="Unassembled WGS sequence"/>
</dbReference>
<gene>
    <name evidence="1" type="ORF">EKO27_g2175</name>
</gene>